<dbReference type="EMBL" id="JALJOR010000010">
    <property type="protein sequence ID" value="KAK9809930.1"/>
    <property type="molecule type" value="Genomic_DNA"/>
</dbReference>
<feature type="region of interest" description="Disordered" evidence="1">
    <location>
        <begin position="66"/>
        <end position="111"/>
    </location>
</feature>
<comment type="caution">
    <text evidence="2">The sequence shown here is derived from an EMBL/GenBank/DDBJ whole genome shotgun (WGS) entry which is preliminary data.</text>
</comment>
<proteinExistence type="predicted"/>
<dbReference type="Proteomes" id="UP001489004">
    <property type="component" value="Unassembled WGS sequence"/>
</dbReference>
<accession>A0AAW1PNE0</accession>
<evidence type="ECO:0000313" key="2">
    <source>
        <dbReference type="EMBL" id="KAK9809930.1"/>
    </source>
</evidence>
<reference evidence="2 3" key="1">
    <citation type="journal article" date="2024" name="Nat. Commun.">
        <title>Phylogenomics reveals the evolutionary origins of lichenization in chlorophyte algae.</title>
        <authorList>
            <person name="Puginier C."/>
            <person name="Libourel C."/>
            <person name="Otte J."/>
            <person name="Skaloud P."/>
            <person name="Haon M."/>
            <person name="Grisel S."/>
            <person name="Petersen M."/>
            <person name="Berrin J.G."/>
            <person name="Delaux P.M."/>
            <person name="Dal Grande F."/>
            <person name="Keller J."/>
        </authorList>
    </citation>
    <scope>NUCLEOTIDE SEQUENCE [LARGE SCALE GENOMIC DNA]</scope>
    <source>
        <strain evidence="2 3">SAG 2043</strain>
    </source>
</reference>
<dbReference type="AlphaFoldDB" id="A0AAW1PNE0"/>
<keyword evidence="3" id="KW-1185">Reference proteome</keyword>
<organism evidence="2 3">
    <name type="scientific">[Myrmecia] bisecta</name>
    <dbReference type="NCBI Taxonomy" id="41462"/>
    <lineage>
        <taxon>Eukaryota</taxon>
        <taxon>Viridiplantae</taxon>
        <taxon>Chlorophyta</taxon>
        <taxon>core chlorophytes</taxon>
        <taxon>Trebouxiophyceae</taxon>
        <taxon>Trebouxiales</taxon>
        <taxon>Trebouxiaceae</taxon>
        <taxon>Myrmecia</taxon>
    </lineage>
</organism>
<evidence type="ECO:0000313" key="3">
    <source>
        <dbReference type="Proteomes" id="UP001489004"/>
    </source>
</evidence>
<protein>
    <submittedName>
        <fullName evidence="2">Uncharacterized protein</fullName>
    </submittedName>
</protein>
<evidence type="ECO:0000256" key="1">
    <source>
        <dbReference type="SAM" id="MobiDB-lite"/>
    </source>
</evidence>
<gene>
    <name evidence="2" type="ORF">WJX72_001888</name>
</gene>
<name>A0AAW1PNE0_9CHLO</name>
<sequence length="899" mass="101596">MRSRQQPGQGAVSPGVQKSAQITSAKFGDQAHGWGAVRPLSPCAELPGHLAALYTNLFQVPPRVASPAVRSTSRAASPMPCQVASRRSASRAGPPNLPSWAPSQENQAPNDDEHMMDAYIAEFKRRKSMPAAATVIAASWRAYRPRQLYLRFKAMRARNAAATIAPYFAAWARQRLVSRHPRLAAQARIFRHWLEITRLTKELYLRVTKGLQAAFAKTNMGALMLWRLCKAASEAGGAPASMRLSSALIIVMQRRYPLRIMQTAFEHWRAKRAFLARRRLHAISHLTHALGCWPITTLRPAFRFWYQYTMILKAGRAGQPLPLFPAQESADWESWRWAHEHRLKRKQHVIALHQVTRLQRCFLALRARAVLGKAMRQAWARATRHHVDLLKRLALRALQQNRKRRAVLRRVKGAIFQAWQQVTARHLQLRGIIIKLQAVSARSARRDAFTRWAARRLRFRNLISLHLSMPNLYLMKATFVGWRLVAATPHARKALVSLHVTELPVWPPPYLGSTRSSRRQSATGVLQNNEHLMAAKIQKMMMVDITSDKGPLLALPPAPLVVESDTDWLKTSQHVMSLTWRSAPCDIPLWQMATASLRKHHRTGRAAWQHQPKAGIAVDEQIAGFHEALCRAEGLLEQVALQAAQLTPGSSDAEAFWNALWRAGLSTSKFVGDLLVVLLHRTVLHDMACARARLRFRLERDKWLQDRQQYLAITQAMARNPSLLGNLEKTMCGPETHQVISQQLSILFTPEADDIDLIDTFASGHLADYAQLSPGAEVSTELGRRRKQRPPRSAVFKRLYEVPEEGQAKRQARLAREKELREALQYTADQQQRMAQEAERIRLKAHSAYRSVAPHTTGGGPSQPAMLPRARASHLHLSMEQIRCSTSVHNRRVQVTGGQ</sequence>